<gene>
    <name evidence="3" type="ORF">DBZ36_08690</name>
</gene>
<keyword evidence="1" id="KW-0732">Signal</keyword>
<reference evidence="3 4" key="1">
    <citation type="submission" date="2018-09" db="EMBL/GenBank/DDBJ databases">
        <authorList>
            <person name="Wang Z."/>
        </authorList>
    </citation>
    <scope>NUCLEOTIDE SEQUENCE [LARGE SCALE GENOMIC DNA]</scope>
    <source>
        <strain evidence="3 4">ALS 81</strain>
    </source>
</reference>
<dbReference type="Gene3D" id="2.40.128.110">
    <property type="entry name" value="Lipid/polyisoprenoid-binding, YceI-like"/>
    <property type="match status" value="1"/>
</dbReference>
<name>A0A420ECT0_9ALTE</name>
<protein>
    <submittedName>
        <fullName evidence="3">YceI family protein</fullName>
    </submittedName>
</protein>
<dbReference type="SMART" id="SM00867">
    <property type="entry name" value="YceI"/>
    <property type="match status" value="1"/>
</dbReference>
<dbReference type="PANTHER" id="PTHR34406">
    <property type="entry name" value="PROTEIN YCEI"/>
    <property type="match status" value="1"/>
</dbReference>
<dbReference type="OrthoDB" id="9811006at2"/>
<accession>A0A420ECT0</accession>
<dbReference type="Pfam" id="PF04264">
    <property type="entry name" value="YceI"/>
    <property type="match status" value="1"/>
</dbReference>
<dbReference type="PANTHER" id="PTHR34406:SF1">
    <property type="entry name" value="PROTEIN YCEI"/>
    <property type="match status" value="1"/>
</dbReference>
<dbReference type="SUPFAM" id="SSF101874">
    <property type="entry name" value="YceI-like"/>
    <property type="match status" value="1"/>
</dbReference>
<sequence>MKKQLLASSLALALGFAASNVHAADYAIDTAHSSVIFKIQHLGYSWLYGSFDEFSGEFSYDNADSSASSIMVNINPNSINSNHAERDKHLKSGDFLDVSKFKEASFKSTSFEQKEDGMAVLMGDLTIRGISKSVTIDVSKIGEGKDPWGGERVGFAGETKFKLTDFDIPMNLGPASEEVTIILNVEGVKK</sequence>
<dbReference type="EMBL" id="RAQO01000005">
    <property type="protein sequence ID" value="RKF18478.1"/>
    <property type="molecule type" value="Genomic_DNA"/>
</dbReference>
<comment type="caution">
    <text evidence="3">The sequence shown here is derived from an EMBL/GenBank/DDBJ whole genome shotgun (WGS) entry which is preliminary data.</text>
</comment>
<evidence type="ECO:0000313" key="3">
    <source>
        <dbReference type="EMBL" id="RKF18478.1"/>
    </source>
</evidence>
<dbReference type="InterPro" id="IPR007372">
    <property type="entry name" value="Lipid/polyisoprenoid-bd_YceI"/>
</dbReference>
<evidence type="ECO:0000259" key="2">
    <source>
        <dbReference type="SMART" id="SM00867"/>
    </source>
</evidence>
<feature type="domain" description="Lipid/polyisoprenoid-binding YceI-like" evidence="2">
    <location>
        <begin position="25"/>
        <end position="188"/>
    </location>
</feature>
<keyword evidence="4" id="KW-1185">Reference proteome</keyword>
<dbReference type="InterPro" id="IPR036761">
    <property type="entry name" value="TTHA0802/YceI-like_sf"/>
</dbReference>
<dbReference type="RefSeq" id="WP_120354557.1">
    <property type="nucleotide sequence ID" value="NZ_RAQO01000005.1"/>
</dbReference>
<feature type="chain" id="PRO_5019047816" evidence="1">
    <location>
        <begin position="24"/>
        <end position="190"/>
    </location>
</feature>
<feature type="signal peptide" evidence="1">
    <location>
        <begin position="1"/>
        <end position="23"/>
    </location>
</feature>
<dbReference type="AlphaFoldDB" id="A0A420ECT0"/>
<dbReference type="Proteomes" id="UP000286482">
    <property type="component" value="Unassembled WGS sequence"/>
</dbReference>
<proteinExistence type="predicted"/>
<evidence type="ECO:0000313" key="4">
    <source>
        <dbReference type="Proteomes" id="UP000286482"/>
    </source>
</evidence>
<evidence type="ECO:0000256" key="1">
    <source>
        <dbReference type="SAM" id="SignalP"/>
    </source>
</evidence>
<organism evidence="3 4">
    <name type="scientific">Alginatibacterium sediminis</name>
    <dbReference type="NCBI Taxonomy" id="2164068"/>
    <lineage>
        <taxon>Bacteria</taxon>
        <taxon>Pseudomonadati</taxon>
        <taxon>Pseudomonadota</taxon>
        <taxon>Gammaproteobacteria</taxon>
        <taxon>Alteromonadales</taxon>
        <taxon>Alteromonadaceae</taxon>
        <taxon>Alginatibacterium</taxon>
    </lineage>
</organism>
<dbReference type="NCBIfam" id="NF002994">
    <property type="entry name" value="PRK03757.1"/>
    <property type="match status" value="1"/>
</dbReference>